<keyword evidence="3" id="KW-1185">Reference proteome</keyword>
<dbReference type="AlphaFoldDB" id="A0A7T8JUV0"/>
<feature type="region of interest" description="Disordered" evidence="1">
    <location>
        <begin position="38"/>
        <end position="63"/>
    </location>
</feature>
<feature type="compositionally biased region" description="Gly residues" evidence="1">
    <location>
        <begin position="50"/>
        <end position="63"/>
    </location>
</feature>
<protein>
    <submittedName>
        <fullName evidence="2">Uncharacterized protein</fullName>
    </submittedName>
</protein>
<reference evidence="3" key="1">
    <citation type="submission" date="2021-01" db="EMBL/GenBank/DDBJ databases">
        <title>Caligus Genome Assembly.</title>
        <authorList>
            <person name="Gallardo-Escarate C."/>
        </authorList>
    </citation>
    <scope>NUCLEOTIDE SEQUENCE [LARGE SCALE GENOMIC DNA]</scope>
</reference>
<dbReference type="OrthoDB" id="296632at2759"/>
<accession>A0A7T8JUV0</accession>
<evidence type="ECO:0000256" key="1">
    <source>
        <dbReference type="SAM" id="MobiDB-lite"/>
    </source>
</evidence>
<evidence type="ECO:0000313" key="2">
    <source>
        <dbReference type="EMBL" id="QQP34750.1"/>
    </source>
</evidence>
<evidence type="ECO:0000313" key="3">
    <source>
        <dbReference type="Proteomes" id="UP000595437"/>
    </source>
</evidence>
<dbReference type="Proteomes" id="UP000595437">
    <property type="component" value="Chromosome 17"/>
</dbReference>
<proteinExistence type="predicted"/>
<organism evidence="2 3">
    <name type="scientific">Caligus rogercresseyi</name>
    <name type="common">Sea louse</name>
    <dbReference type="NCBI Taxonomy" id="217165"/>
    <lineage>
        <taxon>Eukaryota</taxon>
        <taxon>Metazoa</taxon>
        <taxon>Ecdysozoa</taxon>
        <taxon>Arthropoda</taxon>
        <taxon>Crustacea</taxon>
        <taxon>Multicrustacea</taxon>
        <taxon>Hexanauplia</taxon>
        <taxon>Copepoda</taxon>
        <taxon>Siphonostomatoida</taxon>
        <taxon>Caligidae</taxon>
        <taxon>Caligus</taxon>
    </lineage>
</organism>
<sequence length="173" mass="17836">MAQAAKMSLDGQNIYNACCKLKIEYSKLSNLNVRYNNDKSRDYTRPSLPTGGGGVNGTEVGGGGSPNNAAAVAAIQQQLGGSPSGGFSIGLAGNPLGAAAFAGSPGSLTSSNMPQPWQEPSLCPQQAVGAMEVLPMPTTPQHPMASVLQQLQQLVGYPAPFSSCPTWTRASLR</sequence>
<dbReference type="PANTHER" id="PTHR15592">
    <property type="entry name" value="MATRIN 3/NUCLEAR PROTEIN 220-RELATED"/>
    <property type="match status" value="1"/>
</dbReference>
<gene>
    <name evidence="2" type="ORF">FKW44_022740</name>
</gene>
<dbReference type="Gene3D" id="3.30.70.330">
    <property type="match status" value="1"/>
</dbReference>
<name>A0A7T8JUV0_CALRO</name>
<dbReference type="InterPro" id="IPR012677">
    <property type="entry name" value="Nucleotide-bd_a/b_plait_sf"/>
</dbReference>
<dbReference type="EMBL" id="CP045906">
    <property type="protein sequence ID" value="QQP34750.1"/>
    <property type="molecule type" value="Genomic_DNA"/>
</dbReference>